<dbReference type="Proteomes" id="UP000664859">
    <property type="component" value="Unassembled WGS sequence"/>
</dbReference>
<dbReference type="EMBL" id="JAFCMP010000036">
    <property type="protein sequence ID" value="KAG5190283.1"/>
    <property type="molecule type" value="Genomic_DNA"/>
</dbReference>
<dbReference type="GO" id="GO:0006729">
    <property type="term" value="P:tetrahydrobiopterin biosynthetic process"/>
    <property type="evidence" value="ECO:0007669"/>
    <property type="project" value="TreeGrafter"/>
</dbReference>
<dbReference type="InterPro" id="IPR036291">
    <property type="entry name" value="NAD(P)-bd_dom_sf"/>
</dbReference>
<dbReference type="PRINTS" id="PR00081">
    <property type="entry name" value="GDHRDH"/>
</dbReference>
<evidence type="ECO:0000256" key="2">
    <source>
        <dbReference type="ARBA" id="ARBA00022490"/>
    </source>
</evidence>
<dbReference type="AlphaFoldDB" id="A0A836CM32"/>
<name>A0A836CM32_9STRA</name>
<dbReference type="InterPro" id="IPR051721">
    <property type="entry name" value="Biopterin_syn/organic_redct"/>
</dbReference>
<dbReference type="SUPFAM" id="SSF51735">
    <property type="entry name" value="NAD(P)-binding Rossmann-fold domains"/>
    <property type="match status" value="2"/>
</dbReference>
<evidence type="ECO:0000256" key="4">
    <source>
        <dbReference type="ARBA" id="ARBA00023002"/>
    </source>
</evidence>
<dbReference type="Gene3D" id="3.40.50.720">
    <property type="entry name" value="NAD(P)-binding Rossmann-like Domain"/>
    <property type="match status" value="1"/>
</dbReference>
<dbReference type="Pfam" id="PF00106">
    <property type="entry name" value="adh_short"/>
    <property type="match status" value="2"/>
</dbReference>
<evidence type="ECO:0000256" key="1">
    <source>
        <dbReference type="ARBA" id="ARBA00004496"/>
    </source>
</evidence>
<protein>
    <recommendedName>
        <fullName evidence="8">Sepiapterin reductase</fullName>
    </recommendedName>
</protein>
<gene>
    <name evidence="6" type="ORF">JKP88DRAFT_271474</name>
</gene>
<evidence type="ECO:0000256" key="3">
    <source>
        <dbReference type="ARBA" id="ARBA00022857"/>
    </source>
</evidence>
<dbReference type="PANTHER" id="PTHR44085">
    <property type="entry name" value="SEPIAPTERIN REDUCTASE"/>
    <property type="match status" value="1"/>
</dbReference>
<reference evidence="6" key="1">
    <citation type="submission" date="2021-02" db="EMBL/GenBank/DDBJ databases">
        <title>First Annotated Genome of the Yellow-green Alga Tribonema minus.</title>
        <authorList>
            <person name="Mahan K.M."/>
        </authorList>
    </citation>
    <scope>NUCLEOTIDE SEQUENCE</scope>
    <source>
        <strain evidence="6">UTEX B ZZ1240</strain>
    </source>
</reference>
<dbReference type="GO" id="GO:0005737">
    <property type="term" value="C:cytoplasm"/>
    <property type="evidence" value="ECO:0007669"/>
    <property type="project" value="UniProtKB-SubCell"/>
</dbReference>
<dbReference type="InterPro" id="IPR002347">
    <property type="entry name" value="SDR_fam"/>
</dbReference>
<evidence type="ECO:0008006" key="8">
    <source>
        <dbReference type="Google" id="ProtNLM"/>
    </source>
</evidence>
<evidence type="ECO:0000256" key="5">
    <source>
        <dbReference type="SAM" id="MobiDB-lite"/>
    </source>
</evidence>
<evidence type="ECO:0000313" key="7">
    <source>
        <dbReference type="Proteomes" id="UP000664859"/>
    </source>
</evidence>
<keyword evidence="7" id="KW-1185">Reference proteome</keyword>
<dbReference type="GO" id="GO:0004757">
    <property type="term" value="F:sepiapterin reductase (NADP+) activity"/>
    <property type="evidence" value="ECO:0007669"/>
    <property type="project" value="TreeGrafter"/>
</dbReference>
<accession>A0A836CM32</accession>
<dbReference type="OrthoDB" id="153074at2759"/>
<keyword evidence="2" id="KW-0963">Cytoplasm</keyword>
<proteinExistence type="predicted"/>
<dbReference type="PANTHER" id="PTHR44085:SF2">
    <property type="entry name" value="SEPIAPTERIN REDUCTASE"/>
    <property type="match status" value="1"/>
</dbReference>
<keyword evidence="3" id="KW-0521">NADP</keyword>
<organism evidence="6 7">
    <name type="scientific">Tribonema minus</name>
    <dbReference type="NCBI Taxonomy" id="303371"/>
    <lineage>
        <taxon>Eukaryota</taxon>
        <taxon>Sar</taxon>
        <taxon>Stramenopiles</taxon>
        <taxon>Ochrophyta</taxon>
        <taxon>PX clade</taxon>
        <taxon>Xanthophyceae</taxon>
        <taxon>Tribonematales</taxon>
        <taxon>Tribonemataceae</taxon>
        <taxon>Tribonema</taxon>
    </lineage>
</organism>
<comment type="caution">
    <text evidence="6">The sequence shown here is derived from an EMBL/GenBank/DDBJ whole genome shotgun (WGS) entry which is preliminary data.</text>
</comment>
<sequence length="324" mass="34471">MSGLPWLVIVTGASRGLGRCLAQEAVRSIGKDHRMTLLLMARSESGLMETAASIRGMNSEDVTIEVQPVDLGNLSTLETSLQNAFSGLDARHYQRCVLFNNAGSLGELAPAMDLSFAGLREAVDLNITSAMWVTCAFVNLILPRWQQQQQQQGGDSGLAERPEGGAGQQQQSGDAQQQPNSADSQQPQQPPPPTEAGGSGSEGAAAASMPDVVVNISSLAAVKPFPTWAAYCAGKAARDMFHAALAAEHRASQLRVLSYAPGPLDTDMQARIRAADGCAPELRAFFATMQRDGALVRPSESAARCVRLVREGCWECGAHVDFFD</sequence>
<feature type="region of interest" description="Disordered" evidence="5">
    <location>
        <begin position="149"/>
        <end position="205"/>
    </location>
</feature>
<feature type="compositionally biased region" description="Low complexity" evidence="5">
    <location>
        <begin position="168"/>
        <end position="187"/>
    </location>
</feature>
<evidence type="ECO:0000313" key="6">
    <source>
        <dbReference type="EMBL" id="KAG5190283.1"/>
    </source>
</evidence>
<comment type="subcellular location">
    <subcellularLocation>
        <location evidence="1">Cytoplasm</location>
    </subcellularLocation>
</comment>
<keyword evidence="4" id="KW-0560">Oxidoreductase</keyword>